<dbReference type="Pfam" id="PF01799">
    <property type="entry name" value="Fer2_2"/>
    <property type="match status" value="1"/>
</dbReference>
<feature type="compositionally biased region" description="Low complexity" evidence="6">
    <location>
        <begin position="259"/>
        <end position="275"/>
    </location>
</feature>
<dbReference type="PANTHER" id="PTHR44379:SF8">
    <property type="entry name" value="XANTHINE DEHYDROGENASE IRON-SULFUR-BINDING SUBUNIT XDHC-RELATED"/>
    <property type="match status" value="1"/>
</dbReference>
<dbReference type="EMBL" id="JAVREQ010000024">
    <property type="protein sequence ID" value="MDT0381598.1"/>
    <property type="molecule type" value="Genomic_DNA"/>
</dbReference>
<feature type="compositionally biased region" description="Low complexity" evidence="6">
    <location>
        <begin position="635"/>
        <end position="682"/>
    </location>
</feature>
<dbReference type="InterPro" id="IPR006058">
    <property type="entry name" value="2Fe2S_fd_BS"/>
</dbReference>
<feature type="compositionally biased region" description="Low complexity" evidence="6">
    <location>
        <begin position="475"/>
        <end position="485"/>
    </location>
</feature>
<dbReference type="RefSeq" id="WP_311675293.1">
    <property type="nucleotide sequence ID" value="NZ_JAVREQ010000024.1"/>
</dbReference>
<dbReference type="PROSITE" id="PS51085">
    <property type="entry name" value="2FE2S_FER_2"/>
    <property type="match status" value="1"/>
</dbReference>
<feature type="region of interest" description="Disordered" evidence="6">
    <location>
        <begin position="371"/>
        <end position="606"/>
    </location>
</feature>
<feature type="region of interest" description="Disordered" evidence="6">
    <location>
        <begin position="172"/>
        <end position="355"/>
    </location>
</feature>
<sequence>MTHEPHDRQDPYDPQDPYGPEGSNPGAGTHEGYGDGHGGYGHADAGYPPEAGYPPGAVGYGDYGTPYDAGAAQYGGHGPAPHAGHPAPAPGSWGGEYDADATAFVQLPGPGSSLPGADPLAAPGTGQGYTPPALGDFEPGAAGGHSGTGYAGTGHSSGADYAGSGYYGTEGHAVPTATGPGGEPVHGGGGHLGGSPMTPAASTDPSAAGQWTMPFAVASDPAPHGGHPERGQHPGPAHDDATFGAGAAADDADAHPQSGGMAAAMGQGAAAALAGSHEARTQRRPLGSGGGAGRPDESAPGDGPDPYRSHGPDTTAVPHARQAPGAVEPPHGPAEWPHSGPATAEAPGHGVGAAGQETQLADALARRQVPFAGTPGADAPPAVHWPEPGDVPQPDVPHPGGPRPDLADTAGPRPGGGAPPGAHPDAGPDGYGAGQVPQQGGAFDPESLPTVSPSSAIPYADSTPSGARDAASGNDVGALPGGPDDAGPPAPAPVPPAGGPAGGPRTPTWPEPGSLPATGDDPLLAAGAVPFPGPAQEAGWPGPVPDAPPAEESAAVPGGPEAPGHHAAGEHAEPAGGAEAAGTDEPAAAPEPSSPAPSPAVPSPAAAGAGAVSVSKIPFVESTPGAGVPTPPAPAATVRTEPPAAASETEPATSEGVGAAEASGAPAGADGWPHDGSGPGPDDSGEYVTTPAARAAAAAEPAEAAEPFEPVEAAGPPEAADPVPPGTPDPAGPAPADQPEPAPAGLAHSDHPHVSYVLRVNGVDRPVSEAWIGESLLYVLRERLGLAGAKDGCSQGECGACSVQVDGRLVASCLVPAATAAGSEVRTVEGLAEDGEPSDVQRALTACGAVQCGFCVPGLAMAVHDLLEGNHAPTELETRQAICGNLCRCSGYRGVLDAVDTVVSDRADRAAREGQPEGGDA</sequence>
<keyword evidence="2" id="KW-0479">Metal-binding</keyword>
<dbReference type="SUPFAM" id="SSF47741">
    <property type="entry name" value="CO dehydrogenase ISP C-domain like"/>
    <property type="match status" value="1"/>
</dbReference>
<organism evidence="8 9">
    <name type="scientific">Streptomyces hazeniae</name>
    <dbReference type="NCBI Taxonomy" id="3075538"/>
    <lineage>
        <taxon>Bacteria</taxon>
        <taxon>Bacillati</taxon>
        <taxon>Actinomycetota</taxon>
        <taxon>Actinomycetes</taxon>
        <taxon>Kitasatosporales</taxon>
        <taxon>Streptomycetaceae</taxon>
        <taxon>Streptomyces</taxon>
    </lineage>
</organism>
<evidence type="ECO:0000313" key="8">
    <source>
        <dbReference type="EMBL" id="MDT0381598.1"/>
    </source>
</evidence>
<evidence type="ECO:0000256" key="5">
    <source>
        <dbReference type="ARBA" id="ARBA00023014"/>
    </source>
</evidence>
<evidence type="ECO:0000256" key="3">
    <source>
        <dbReference type="ARBA" id="ARBA00023002"/>
    </source>
</evidence>
<evidence type="ECO:0000313" key="9">
    <source>
        <dbReference type="Proteomes" id="UP001183414"/>
    </source>
</evidence>
<dbReference type="PANTHER" id="PTHR44379">
    <property type="entry name" value="OXIDOREDUCTASE WITH IRON-SULFUR SUBUNIT"/>
    <property type="match status" value="1"/>
</dbReference>
<dbReference type="InterPro" id="IPR036884">
    <property type="entry name" value="2Fe-2S-bd_dom_sf"/>
</dbReference>
<evidence type="ECO:0000259" key="7">
    <source>
        <dbReference type="PROSITE" id="PS51085"/>
    </source>
</evidence>
<reference evidence="9" key="1">
    <citation type="submission" date="2023-07" db="EMBL/GenBank/DDBJ databases">
        <title>30 novel species of actinomycetes from the DSMZ collection.</title>
        <authorList>
            <person name="Nouioui I."/>
        </authorList>
    </citation>
    <scope>NUCLEOTIDE SEQUENCE [LARGE SCALE GENOMIC DNA]</scope>
    <source>
        <strain evidence="9">DSM 42041</strain>
    </source>
</reference>
<feature type="compositionally biased region" description="Low complexity" evidence="6">
    <location>
        <begin position="550"/>
        <end position="559"/>
    </location>
</feature>
<dbReference type="InterPro" id="IPR002888">
    <property type="entry name" value="2Fe-2S-bd"/>
</dbReference>
<feature type="compositionally biased region" description="Pro residues" evidence="6">
    <location>
        <begin position="486"/>
        <end position="498"/>
    </location>
</feature>
<dbReference type="PROSITE" id="PS00197">
    <property type="entry name" value="2FE2S_FER_1"/>
    <property type="match status" value="1"/>
</dbReference>
<keyword evidence="1" id="KW-0001">2Fe-2S</keyword>
<comment type="caution">
    <text evidence="8">The sequence shown here is derived from an EMBL/GenBank/DDBJ whole genome shotgun (WGS) entry which is preliminary data.</text>
</comment>
<proteinExistence type="predicted"/>
<feature type="region of interest" description="Disordered" evidence="6">
    <location>
        <begin position="623"/>
        <end position="749"/>
    </location>
</feature>
<name>A0ABU2NX88_9ACTN</name>
<keyword evidence="4" id="KW-0408">Iron</keyword>
<evidence type="ECO:0000256" key="6">
    <source>
        <dbReference type="SAM" id="MobiDB-lite"/>
    </source>
</evidence>
<feature type="compositionally biased region" description="Basic and acidic residues" evidence="6">
    <location>
        <begin position="563"/>
        <end position="573"/>
    </location>
</feature>
<dbReference type="CDD" id="cd00207">
    <property type="entry name" value="fer2"/>
    <property type="match status" value="1"/>
</dbReference>
<dbReference type="InterPro" id="IPR012675">
    <property type="entry name" value="Beta-grasp_dom_sf"/>
</dbReference>
<feature type="domain" description="2Fe-2S ferredoxin-type" evidence="7">
    <location>
        <begin position="754"/>
        <end position="831"/>
    </location>
</feature>
<evidence type="ECO:0000256" key="1">
    <source>
        <dbReference type="ARBA" id="ARBA00022714"/>
    </source>
</evidence>
<dbReference type="InterPro" id="IPR001041">
    <property type="entry name" value="2Fe-2S_ferredoxin-type"/>
</dbReference>
<feature type="compositionally biased region" description="Pro residues" evidence="6">
    <location>
        <begin position="722"/>
        <end position="742"/>
    </location>
</feature>
<feature type="compositionally biased region" description="Pro residues" evidence="6">
    <location>
        <begin position="592"/>
        <end position="602"/>
    </location>
</feature>
<keyword evidence="9" id="KW-1185">Reference proteome</keyword>
<feature type="compositionally biased region" description="Low complexity" evidence="6">
    <location>
        <begin position="691"/>
        <end position="721"/>
    </location>
</feature>
<accession>A0ABU2NX88</accession>
<feature type="compositionally biased region" description="Gly residues" evidence="6">
    <location>
        <begin position="179"/>
        <end position="193"/>
    </location>
</feature>
<gene>
    <name evidence="8" type="ORF">RM572_22825</name>
</gene>
<dbReference type="Proteomes" id="UP001183414">
    <property type="component" value="Unassembled WGS sequence"/>
</dbReference>
<evidence type="ECO:0000256" key="4">
    <source>
        <dbReference type="ARBA" id="ARBA00023004"/>
    </source>
</evidence>
<dbReference type="SUPFAM" id="SSF54292">
    <property type="entry name" value="2Fe-2S ferredoxin-like"/>
    <property type="match status" value="1"/>
</dbReference>
<feature type="region of interest" description="Disordered" evidence="6">
    <location>
        <begin position="1"/>
        <end position="149"/>
    </location>
</feature>
<keyword evidence="5" id="KW-0411">Iron-sulfur</keyword>
<feature type="compositionally biased region" description="Basic and acidic residues" evidence="6">
    <location>
        <begin position="1"/>
        <end position="11"/>
    </location>
</feature>
<feature type="compositionally biased region" description="Low complexity" evidence="6">
    <location>
        <begin position="574"/>
        <end position="591"/>
    </location>
</feature>
<protein>
    <submittedName>
        <fullName evidence="8">2Fe-2S iron-sulfur cluster-binding protein</fullName>
    </submittedName>
</protein>
<feature type="compositionally biased region" description="Low complexity" evidence="6">
    <location>
        <begin position="42"/>
        <end position="57"/>
    </location>
</feature>
<dbReference type="Gene3D" id="1.10.150.120">
    <property type="entry name" value="[2Fe-2S]-binding domain"/>
    <property type="match status" value="1"/>
</dbReference>
<dbReference type="Gene3D" id="3.10.20.30">
    <property type="match status" value="1"/>
</dbReference>
<evidence type="ECO:0000256" key="2">
    <source>
        <dbReference type="ARBA" id="ARBA00022723"/>
    </source>
</evidence>
<feature type="compositionally biased region" description="Pro residues" evidence="6">
    <location>
        <begin position="389"/>
        <end position="402"/>
    </location>
</feature>
<dbReference type="Pfam" id="PF00111">
    <property type="entry name" value="Fer2"/>
    <property type="match status" value="1"/>
</dbReference>
<feature type="compositionally biased region" description="Basic and acidic residues" evidence="6">
    <location>
        <begin position="226"/>
        <end position="241"/>
    </location>
</feature>
<dbReference type="InterPro" id="IPR036010">
    <property type="entry name" value="2Fe-2S_ferredoxin-like_sf"/>
</dbReference>
<dbReference type="InterPro" id="IPR051452">
    <property type="entry name" value="Diverse_Oxidoreductases"/>
</dbReference>
<feature type="compositionally biased region" description="Gly residues" evidence="6">
    <location>
        <begin position="29"/>
        <end position="41"/>
    </location>
</feature>
<keyword evidence="3" id="KW-0560">Oxidoreductase</keyword>